<evidence type="ECO:0000313" key="2">
    <source>
        <dbReference type="Proteomes" id="UP000272622"/>
    </source>
</evidence>
<organism evidence="1 2">
    <name type="scientific">Pseudomonas oryziphila</name>
    <dbReference type="NCBI Taxonomy" id="2894079"/>
    <lineage>
        <taxon>Bacteria</taxon>
        <taxon>Pseudomonadati</taxon>
        <taxon>Pseudomonadota</taxon>
        <taxon>Gammaproteobacteria</taxon>
        <taxon>Pseudomonadales</taxon>
        <taxon>Pseudomonadaceae</taxon>
        <taxon>Pseudomonas</taxon>
    </lineage>
</organism>
<dbReference type="Pfam" id="PF15594">
    <property type="entry name" value="Imm50"/>
    <property type="match status" value="1"/>
</dbReference>
<dbReference type="Proteomes" id="UP000272622">
    <property type="component" value="Chromosome"/>
</dbReference>
<accession>A0ABM7CVZ1</accession>
<protein>
    <submittedName>
        <fullName evidence="1">Uncharacterized protein</fullName>
    </submittedName>
</protein>
<proteinExistence type="predicted"/>
<name>A0ABM7CVZ1_9PSED</name>
<sequence>MNKERVVNMFGGFLDMTNAELIGVYVHEEYAVRFLFCVKGIPEKHPEKWDGKGYNSMTVSLRFFGIKKFEANLVKIGFNCCPDIGSSSGWLP</sequence>
<keyword evidence="2" id="KW-1185">Reference proteome</keyword>
<gene>
    <name evidence="1" type="ORF">EI693_22255</name>
</gene>
<evidence type="ECO:0000313" key="1">
    <source>
        <dbReference type="EMBL" id="AZL75659.1"/>
    </source>
</evidence>
<reference evidence="1 2" key="1">
    <citation type="submission" date="2018-12" db="EMBL/GenBank/DDBJ databases">
        <authorList>
            <person name="Li S."/>
            <person name="Yang R."/>
            <person name="Chen G."/>
            <person name="Zou L."/>
            <person name="Zhang C."/>
            <person name="Chen Y."/>
            <person name="Liu Z."/>
            <person name="Li Y."/>
            <person name="Yan Y."/>
            <person name="Huang M."/>
            <person name="Chen T."/>
        </authorList>
    </citation>
    <scope>NUCLEOTIDE SEQUENCE [LARGE SCALE GENOMIC DNA]</scope>
    <source>
        <strain evidence="1 2">2014</strain>
    </source>
</reference>
<dbReference type="InterPro" id="IPR028957">
    <property type="entry name" value="Imm50"/>
</dbReference>
<dbReference type="EMBL" id="CP034337">
    <property type="protein sequence ID" value="AZL75659.1"/>
    <property type="molecule type" value="Genomic_DNA"/>
</dbReference>
<dbReference type="RefSeq" id="WP_125465537.1">
    <property type="nucleotide sequence ID" value="NZ_CP034337.1"/>
</dbReference>